<dbReference type="PANTHER" id="PTHR33480">
    <property type="entry name" value="SET DOMAIN-CONTAINING PROTEIN-RELATED"/>
    <property type="match status" value="1"/>
</dbReference>
<feature type="compositionally biased region" description="Polar residues" evidence="2">
    <location>
        <begin position="441"/>
        <end position="454"/>
    </location>
</feature>
<reference evidence="3" key="1">
    <citation type="submission" date="2022-11" db="EMBL/GenBank/DDBJ databases">
        <title>Chromosome-level genome of Pogonophryne albipinna.</title>
        <authorList>
            <person name="Jo E."/>
        </authorList>
    </citation>
    <scope>NUCLEOTIDE SEQUENCE</scope>
    <source>
        <strain evidence="3">SGF0006</strain>
        <tissue evidence="3">Muscle</tissue>
    </source>
</reference>
<comment type="caution">
    <text evidence="3">The sequence shown here is derived from an EMBL/GenBank/DDBJ whole genome shotgun (WGS) entry which is preliminary data.</text>
</comment>
<keyword evidence="1" id="KW-0233">DNA recombination</keyword>
<proteinExistence type="predicted"/>
<dbReference type="InterPro" id="IPR011010">
    <property type="entry name" value="DNA_brk_join_enz"/>
</dbReference>
<evidence type="ECO:0000313" key="4">
    <source>
        <dbReference type="Proteomes" id="UP001219934"/>
    </source>
</evidence>
<dbReference type="SUPFAM" id="SSF56349">
    <property type="entry name" value="DNA breaking-rejoining enzymes"/>
    <property type="match status" value="1"/>
</dbReference>
<name>A0AAD6BHL6_9TELE</name>
<dbReference type="GO" id="GO:0003677">
    <property type="term" value="F:DNA binding"/>
    <property type="evidence" value="ECO:0007669"/>
    <property type="project" value="InterPro"/>
</dbReference>
<keyword evidence="4" id="KW-1185">Reference proteome</keyword>
<organism evidence="3 4">
    <name type="scientific">Pogonophryne albipinna</name>
    <dbReference type="NCBI Taxonomy" id="1090488"/>
    <lineage>
        <taxon>Eukaryota</taxon>
        <taxon>Metazoa</taxon>
        <taxon>Chordata</taxon>
        <taxon>Craniata</taxon>
        <taxon>Vertebrata</taxon>
        <taxon>Euteleostomi</taxon>
        <taxon>Actinopterygii</taxon>
        <taxon>Neopterygii</taxon>
        <taxon>Teleostei</taxon>
        <taxon>Neoteleostei</taxon>
        <taxon>Acanthomorphata</taxon>
        <taxon>Eupercaria</taxon>
        <taxon>Perciformes</taxon>
        <taxon>Notothenioidei</taxon>
        <taxon>Pogonophryne</taxon>
    </lineage>
</organism>
<feature type="region of interest" description="Disordered" evidence="2">
    <location>
        <begin position="399"/>
        <end position="457"/>
    </location>
</feature>
<gene>
    <name evidence="3" type="ORF">JOQ06_005609</name>
</gene>
<dbReference type="GO" id="GO:0006310">
    <property type="term" value="P:DNA recombination"/>
    <property type="evidence" value="ECO:0007669"/>
    <property type="project" value="UniProtKB-KW"/>
</dbReference>
<dbReference type="Gene3D" id="1.10.443.10">
    <property type="entry name" value="Intergrase catalytic core"/>
    <property type="match status" value="1"/>
</dbReference>
<accession>A0AAD6BHL6</accession>
<feature type="compositionally biased region" description="Acidic residues" evidence="2">
    <location>
        <begin position="399"/>
        <end position="413"/>
    </location>
</feature>
<evidence type="ECO:0000256" key="2">
    <source>
        <dbReference type="SAM" id="MobiDB-lite"/>
    </source>
</evidence>
<evidence type="ECO:0000256" key="1">
    <source>
        <dbReference type="ARBA" id="ARBA00023172"/>
    </source>
</evidence>
<protein>
    <submittedName>
        <fullName evidence="3">Uncharacterized protein</fullName>
    </submittedName>
</protein>
<dbReference type="AlphaFoldDB" id="A0AAD6BHL6"/>
<sequence length="519" mass="59377">MHDDEIARVVRNDFCLLRFAESLYSKHGHDPSKHDYIRQKIRQLGRFLLTMRKTSTILTLEEAIQPPNFLNVVQAVKVTAGFDKEQNSYKIPSLALKIGHSLLKVSDIIHCHALMAGDEDLIKSSEAFKKLYQAKWSEYISHCALSTISDSQYNKPTNLPLTEDITKLHKHLDEKATSATIALMEQATVQNYSRLARTTLTKMVLFNRRRVGEVSKMKMKNFLERDLSESHEEIGLSKYEQKLCRYFERVELKGKRGRKVAVLLTPEMVNALKLLIQKRKECGVPDVNEYLFAVPKCLSYYRGHQSLRSFADECGAKKPDYLRSTQLRKEMATTSQILNLKNNEMDQLADFLGHDISVHRQFYRLSEPTIQSAKISKLLLALEKGKLCELKGKSLDEIGDFTDDDESEDEEIPAADTANAPDEMNDEYLETSSTKADRQISGHNVVSRGKSTSARRPWTKAEVNAVMRHFKSHIMKGHLASQRECETCKKSAPALQNRTIQNIRDFVRNRGLTLKRQLI</sequence>
<dbReference type="GO" id="GO:0015074">
    <property type="term" value="P:DNA integration"/>
    <property type="evidence" value="ECO:0007669"/>
    <property type="project" value="InterPro"/>
</dbReference>
<dbReference type="PANTHER" id="PTHR33480:SF5">
    <property type="entry name" value="SI:DKEY-51D8.9"/>
    <property type="match status" value="1"/>
</dbReference>
<dbReference type="InterPro" id="IPR013762">
    <property type="entry name" value="Integrase-like_cat_sf"/>
</dbReference>
<dbReference type="Proteomes" id="UP001219934">
    <property type="component" value="Unassembled WGS sequence"/>
</dbReference>
<dbReference type="EMBL" id="JAPTMU010000005">
    <property type="protein sequence ID" value="KAJ4943100.1"/>
    <property type="molecule type" value="Genomic_DNA"/>
</dbReference>
<evidence type="ECO:0000313" key="3">
    <source>
        <dbReference type="EMBL" id="KAJ4943100.1"/>
    </source>
</evidence>